<dbReference type="GO" id="GO:0003941">
    <property type="term" value="F:L-serine ammonia-lyase activity"/>
    <property type="evidence" value="ECO:0007669"/>
    <property type="project" value="TreeGrafter"/>
</dbReference>
<dbReference type="GO" id="GO:0000287">
    <property type="term" value="F:magnesium ion binding"/>
    <property type="evidence" value="ECO:0007669"/>
    <property type="project" value="TreeGrafter"/>
</dbReference>
<dbReference type="FunFam" id="3.40.50.1100:FF:000005">
    <property type="entry name" value="Threonine dehydratase catabolic"/>
    <property type="match status" value="1"/>
</dbReference>
<dbReference type="PANTHER" id="PTHR43050:SF1">
    <property type="entry name" value="SERINE RACEMASE"/>
    <property type="match status" value="1"/>
</dbReference>
<dbReference type="AlphaFoldDB" id="A0A5J4Z3S0"/>
<comment type="cofactor">
    <cofactor evidence="4">
        <name>Mg(2+)</name>
        <dbReference type="ChEBI" id="CHEBI:18420"/>
    </cofactor>
</comment>
<dbReference type="GO" id="GO:0030170">
    <property type="term" value="F:pyridoxal phosphate binding"/>
    <property type="evidence" value="ECO:0007669"/>
    <property type="project" value="InterPro"/>
</dbReference>
<dbReference type="OrthoDB" id="4418812at2759"/>
<feature type="domain" description="Tryptophan synthase beta chain-like PALP" evidence="9">
    <location>
        <begin position="49"/>
        <end position="321"/>
    </location>
</feature>
<proteinExistence type="inferred from homology"/>
<keyword evidence="11" id="KW-1185">Reference proteome</keyword>
<comment type="cofactor">
    <cofactor evidence="1">
        <name>Ca(2+)</name>
        <dbReference type="ChEBI" id="CHEBI:29108"/>
    </cofactor>
</comment>
<evidence type="ECO:0000256" key="1">
    <source>
        <dbReference type="ARBA" id="ARBA00001913"/>
    </source>
</evidence>
<dbReference type="GO" id="GO:0005524">
    <property type="term" value="F:ATP binding"/>
    <property type="evidence" value="ECO:0007669"/>
    <property type="project" value="TreeGrafter"/>
</dbReference>
<evidence type="ECO:0000313" key="11">
    <source>
        <dbReference type="Proteomes" id="UP000324585"/>
    </source>
</evidence>
<dbReference type="SUPFAM" id="SSF53686">
    <property type="entry name" value="Tryptophan synthase beta subunit-like PLP-dependent enzymes"/>
    <property type="match status" value="1"/>
</dbReference>
<gene>
    <name evidence="10" type="ORF">FVE85_5453</name>
</gene>
<dbReference type="InterPro" id="IPR036052">
    <property type="entry name" value="TrpB-like_PALP_sf"/>
</dbReference>
<comment type="cofactor">
    <cofactor evidence="2">
        <name>pyridoxal 5'-phosphate</name>
        <dbReference type="ChEBI" id="CHEBI:597326"/>
    </cofactor>
</comment>
<dbReference type="Proteomes" id="UP000324585">
    <property type="component" value="Unassembled WGS sequence"/>
</dbReference>
<dbReference type="GO" id="GO:0018114">
    <property type="term" value="F:threonine racemase activity"/>
    <property type="evidence" value="ECO:0007669"/>
    <property type="project" value="TreeGrafter"/>
</dbReference>
<dbReference type="InterPro" id="IPR001926">
    <property type="entry name" value="TrpB-like_PALP"/>
</dbReference>
<evidence type="ECO:0000256" key="8">
    <source>
        <dbReference type="ARBA" id="ARBA00023239"/>
    </source>
</evidence>
<comment type="caution">
    <text evidence="10">The sequence shown here is derived from an EMBL/GenBank/DDBJ whole genome shotgun (WGS) entry which is preliminary data.</text>
</comment>
<reference evidence="11" key="1">
    <citation type="journal article" date="2019" name="Nat. Commun.">
        <title>Expansion of phycobilisome linker gene families in mesophilic red algae.</title>
        <authorList>
            <person name="Lee J."/>
            <person name="Kim D."/>
            <person name="Bhattacharya D."/>
            <person name="Yoon H.S."/>
        </authorList>
    </citation>
    <scope>NUCLEOTIDE SEQUENCE [LARGE SCALE GENOMIC DNA]</scope>
    <source>
        <strain evidence="11">CCMP 1328</strain>
    </source>
</reference>
<name>A0A5J4Z3S0_PORPP</name>
<dbReference type="Pfam" id="PF00291">
    <property type="entry name" value="PALP"/>
    <property type="match status" value="1"/>
</dbReference>
<accession>A0A5J4Z3S0</accession>
<dbReference type="GO" id="GO:0070179">
    <property type="term" value="P:D-serine biosynthetic process"/>
    <property type="evidence" value="ECO:0007669"/>
    <property type="project" value="TreeGrafter"/>
</dbReference>
<comment type="cofactor">
    <cofactor evidence="3">
        <name>Mn(2+)</name>
        <dbReference type="ChEBI" id="CHEBI:29035"/>
    </cofactor>
</comment>
<evidence type="ECO:0000256" key="4">
    <source>
        <dbReference type="ARBA" id="ARBA00001946"/>
    </source>
</evidence>
<evidence type="ECO:0000259" key="9">
    <source>
        <dbReference type="Pfam" id="PF00291"/>
    </source>
</evidence>
<dbReference type="GO" id="GO:0030378">
    <property type="term" value="F:serine racemase activity"/>
    <property type="evidence" value="ECO:0007669"/>
    <property type="project" value="TreeGrafter"/>
</dbReference>
<evidence type="ECO:0000256" key="7">
    <source>
        <dbReference type="ARBA" id="ARBA00022898"/>
    </source>
</evidence>
<evidence type="ECO:0000313" key="10">
    <source>
        <dbReference type="EMBL" id="KAA8497868.1"/>
    </source>
</evidence>
<keyword evidence="7" id="KW-0663">Pyridoxal phosphate</keyword>
<dbReference type="EMBL" id="VRMN01000001">
    <property type="protein sequence ID" value="KAA8497868.1"/>
    <property type="molecule type" value="Genomic_DNA"/>
</dbReference>
<protein>
    <submittedName>
        <fullName evidence="10">Serine racemase</fullName>
    </submittedName>
</protein>
<dbReference type="Gene3D" id="3.40.50.1100">
    <property type="match status" value="2"/>
</dbReference>
<evidence type="ECO:0000256" key="5">
    <source>
        <dbReference type="ARBA" id="ARBA00010869"/>
    </source>
</evidence>
<dbReference type="OMA" id="LIHPFDH"/>
<dbReference type="InterPro" id="IPR000634">
    <property type="entry name" value="Ser/Thr_deHydtase_PyrdxlP-BS"/>
</dbReference>
<keyword evidence="6" id="KW-0460">Magnesium</keyword>
<evidence type="ECO:0000256" key="3">
    <source>
        <dbReference type="ARBA" id="ARBA00001936"/>
    </source>
</evidence>
<keyword evidence="8" id="KW-0456">Lyase</keyword>
<organism evidence="10 11">
    <name type="scientific">Porphyridium purpureum</name>
    <name type="common">Red alga</name>
    <name type="synonym">Porphyridium cruentum</name>
    <dbReference type="NCBI Taxonomy" id="35688"/>
    <lineage>
        <taxon>Eukaryota</taxon>
        <taxon>Rhodophyta</taxon>
        <taxon>Bangiophyceae</taxon>
        <taxon>Porphyridiales</taxon>
        <taxon>Porphyridiaceae</taxon>
        <taxon>Porphyridium</taxon>
    </lineage>
</organism>
<dbReference type="PROSITE" id="PS00165">
    <property type="entry name" value="DEHYDRATASE_SER_THR"/>
    <property type="match status" value="1"/>
</dbReference>
<evidence type="ECO:0000256" key="6">
    <source>
        <dbReference type="ARBA" id="ARBA00022842"/>
    </source>
</evidence>
<dbReference type="PANTHER" id="PTHR43050">
    <property type="entry name" value="SERINE / THREONINE RACEMASE FAMILY MEMBER"/>
    <property type="match status" value="1"/>
</dbReference>
<sequence length="361" mass="38719">MAGRRGDAYDRAALLQACREAERRLKGRVRYTAVHEMLASDLFPSQPALPQFSNGDETHVFFKLETQQLSGSFKIRGALNAILQLPSGSHVIAHSSGNHAAAVALAARVHDCEATIVVPASAPRCKTDLVRQFGGRLEFCENSMEAREQRTEALREMIPHAHVIPPFNDERVIAGQSTIAAEFLSQVPDLEAIIVPVSGGGMISGIALVAKHFNPQIKIYAAEPCGKTGDRADVYNAHRRPDGLGPSSTDTFISPDTIADGLRATPGSITWPIINDLVDAVIVVDETEIVSAMQICFEQLKLVVEPSSAVGVAALRQALLLRGTTAAHAQPQLASMHRIGVILCGANVDLGALWHEANAHT</sequence>
<evidence type="ECO:0000256" key="2">
    <source>
        <dbReference type="ARBA" id="ARBA00001933"/>
    </source>
</evidence>
<comment type="similarity">
    <text evidence="5">Belongs to the serine/threonine dehydratase family.</text>
</comment>